<evidence type="ECO:0000313" key="2">
    <source>
        <dbReference type="EMBL" id="ELR64473.1"/>
    </source>
</evidence>
<dbReference type="AlphaFoldDB" id="L8J8F4"/>
<evidence type="ECO:0000313" key="3">
    <source>
        <dbReference type="Proteomes" id="UP000011134"/>
    </source>
</evidence>
<dbReference type="EMBL" id="AMZO01000026">
    <property type="protein sequence ID" value="ELR64473.1"/>
    <property type="molecule type" value="Genomic_DNA"/>
</dbReference>
<dbReference type="Proteomes" id="UP000011134">
    <property type="component" value="Unassembled WGS sequence"/>
</dbReference>
<sequence>MSIDKFIDLLDNQRLFLTPLSYYQSTDPFEGHVPKVAFEAMMNIVLDRINVQEKEILELEKAFHERVGAGIHEASESDLDSIERAKNNIKSQREDLIPSFNKIVKSTGVNCWYNSESESEAMWKLYSDSGKGIAIKTSVASLVEAICSCEQTLPLRLGKIKYLDFLSDTLKPQDCITDGDISPLLKRNEFQHENEVRLYSVPQIHASDWESYELQPMMVDIDITKLIEKVYISPYVGEPFTSSVNTVCRLFNIPKSIVCKSELLKDYEKMLSGFVSVET</sequence>
<dbReference type="OrthoDB" id="7852032at2"/>
<keyword evidence="3" id="KW-1185">Reference proteome</keyword>
<reference evidence="2 3" key="1">
    <citation type="submission" date="2012-12" db="EMBL/GenBank/DDBJ databases">
        <title>Genome Assembly of Photobacterium sp. AK15.</title>
        <authorList>
            <person name="Khatri I."/>
            <person name="Vaidya B."/>
            <person name="Srinivas T.N.R."/>
            <person name="Subramanian S."/>
            <person name="Pinnaka A."/>
        </authorList>
    </citation>
    <scope>NUCLEOTIDE SEQUENCE [LARGE SCALE GENOMIC DNA]</scope>
    <source>
        <strain evidence="2 3">AK15</strain>
    </source>
</reference>
<evidence type="ECO:0008006" key="4">
    <source>
        <dbReference type="Google" id="ProtNLM"/>
    </source>
</evidence>
<evidence type="ECO:0000256" key="1">
    <source>
        <dbReference type="SAM" id="Coils"/>
    </source>
</evidence>
<dbReference type="PATRIC" id="fig|1056511.3.peg.3570"/>
<organism evidence="2 3">
    <name type="scientific">Photobacterium marinum</name>
    <dbReference type="NCBI Taxonomy" id="1056511"/>
    <lineage>
        <taxon>Bacteria</taxon>
        <taxon>Pseudomonadati</taxon>
        <taxon>Pseudomonadota</taxon>
        <taxon>Gammaproteobacteria</taxon>
        <taxon>Vibrionales</taxon>
        <taxon>Vibrionaceae</taxon>
        <taxon>Photobacterium</taxon>
    </lineage>
</organism>
<comment type="caution">
    <text evidence="2">The sequence shown here is derived from an EMBL/GenBank/DDBJ whole genome shotgun (WGS) entry which is preliminary data.</text>
</comment>
<gene>
    <name evidence="2" type="ORF">C942_02497</name>
</gene>
<feature type="coiled-coil region" evidence="1">
    <location>
        <begin position="42"/>
        <end position="92"/>
    </location>
</feature>
<accession>L8J8F4</accession>
<proteinExistence type="predicted"/>
<protein>
    <recommendedName>
        <fullName evidence="4">DUF2971 domain-containing protein</fullName>
    </recommendedName>
</protein>
<name>L8J8F4_9GAMM</name>
<keyword evidence="1" id="KW-0175">Coiled coil</keyword>